<proteinExistence type="predicted"/>
<accession>A0A1B6NVM7</accession>
<protein>
    <submittedName>
        <fullName evidence="1">Uncharacterized protein</fullName>
    </submittedName>
</protein>
<dbReference type="AlphaFoldDB" id="A0A1B6NVM7"/>
<reference evidence="1" key="1">
    <citation type="submission" date="2013-11" db="EMBL/GenBank/DDBJ databases">
        <title>Microbial diversity, functional groups and degradation webs in Northern and Southern Mediterranean and Red Sea marine crude oil polluted sites.</title>
        <authorList>
            <person name="Daffonchio D."/>
            <person name="Mapelli F."/>
            <person name="Ferrer M."/>
            <person name="Richter M."/>
            <person name="Cherif A."/>
            <person name="Malkawi H.I."/>
            <person name="Yakimov M.M."/>
            <person name="Abdel-Fattah Y.R."/>
            <person name="Blaghen M."/>
            <person name="Golyshin P.N."/>
            <person name="Kalogerakis N."/>
            <person name="Boon N."/>
            <person name="Magagnini M."/>
            <person name="Fava F."/>
        </authorList>
    </citation>
    <scope>NUCLEOTIDE SEQUENCE</scope>
</reference>
<name>A0A1B6NVM7_9ZZZZ</name>
<comment type="caution">
    <text evidence="1">The sequence shown here is derived from an EMBL/GenBank/DDBJ whole genome shotgun (WGS) entry which is preliminary data.</text>
</comment>
<sequence>MICTTFLIVNNSTRVIVNNSQPELGDFVIPLYHWSQSVKCKVLFSYMLYLWAIMRRP</sequence>
<gene>
    <name evidence="1" type="ORF">MGSAQ_000995</name>
</gene>
<evidence type="ECO:0000313" key="1">
    <source>
        <dbReference type="EMBL" id="KTF07509.1"/>
    </source>
</evidence>
<dbReference type="EMBL" id="AYSL01000495">
    <property type="protein sequence ID" value="KTF07509.1"/>
    <property type="molecule type" value="Genomic_DNA"/>
</dbReference>
<organism evidence="1">
    <name type="scientific">marine sediment metagenome</name>
    <dbReference type="NCBI Taxonomy" id="412755"/>
    <lineage>
        <taxon>unclassified sequences</taxon>
        <taxon>metagenomes</taxon>
        <taxon>ecological metagenomes</taxon>
    </lineage>
</organism>